<dbReference type="EC" id="4.1.1.130" evidence="7"/>
<organism evidence="10 11">
    <name type="scientific">Arabidopsis arenosa</name>
    <name type="common">Sand rock-cress</name>
    <name type="synonym">Cardaminopsis arenosa</name>
    <dbReference type="NCBI Taxonomy" id="38785"/>
    <lineage>
        <taxon>Eukaryota</taxon>
        <taxon>Viridiplantae</taxon>
        <taxon>Streptophyta</taxon>
        <taxon>Embryophyta</taxon>
        <taxon>Tracheophyta</taxon>
        <taxon>Spermatophyta</taxon>
        <taxon>Magnoliopsida</taxon>
        <taxon>eudicotyledons</taxon>
        <taxon>Gunneridae</taxon>
        <taxon>Pentapetalae</taxon>
        <taxon>rosids</taxon>
        <taxon>malvids</taxon>
        <taxon>Brassicales</taxon>
        <taxon>Brassicaceae</taxon>
        <taxon>Camelineae</taxon>
        <taxon>Arabidopsis</taxon>
    </lineage>
</organism>
<sequence length="1477" mass="164224">MMEMMTERDDGSGLKTTPLQVSVEDVKSVLGQRGPDSVGEKTIHLRPNVSTCGQDSVTLSVSEASEGTYKLEETTSLGELHFIGSTLQLRGTSPIRQPLVDFSGNILAYNGEVFGGIELNSYDNDTEVLLKSLEKAKALVPDVLSMIKGPWAIIYWQETSRTLWFGKDAFGRRSLLVHWPTVEDPRFLLSSVSPASSVAQGLDTENGNSIHRFWEELPCGVYSISFGVSELCIRGEVRKHEWRNTIWKELIEWERKLVVPRPEDLSTSSHSGIQEDKSVSTSLGFAQTVLVVLKESVRRRTSLHSIYQGEKEAVPVAVLFSGGLDSMILAALLDQCLDSKYEVDLLNVSFDGPNAPDRISARAGIKELKKIAPLRRWKLVEIDADLSKLTFETERVMSLINPADTYMDLNIGTALWLAARGDGWIHEDNENPNVEEDKQRVKYKSDARILLVGAGADEQCAGYGRHRTKYRNGSWVALDQEMKLDMQRIWKRNLGRDDRCIADNGKEGRFPFLDEDVIKTLLDIPLWEIADLEQPSGKGDKKILRQVAKLLGLHEVAKMPKRAIQFGSRIARESNRKNFGSNRAANQASAGSAHKPLQSPQLVNPKVWSFLMETESSVCDNIVGDEKWRAEAEIGGNERALQALRELIIFPFRYPLEARTLGLKWPRGLLLYGPPGTGKTSLVRAVVQECDAHLIVLSPHSVHRAHAGESEKVLREAFAEASSHAASDKPSVIFIDEIDVLCPRRDARREQDVRIASQLFTLMDSNKPSSSAPRVVVVASTNRVDAIDPALRRAGRFDALVEVSTPNEDDRLKILQLYTKKVNLDSSVDLQAIAISCNGYVGADLEALCREATISASKRSSDPLILISQDFKIAKSVVGPSINRGITVEIPKVTWDDVGGLKDLKKKLQQAVEWPIKHSAAFVKMGISPMRGILLHGPPGCSKTTLAKAAANAAQASFFSLSCAELFSMYVGEGEALLRNTFQRARLASPSIIFFDEADVVACKRGDESSSNSSTVGERLLSTLLTEMDGLEEAKGILVLAATNRPYAIDAALMRPGRFDLVLYVPPPDLEGRFEILQVHTRNMTLGDDVDLRKIAEETDLFTGAELEGLCRESGTVSLRENIEATAVFNRHFQTAKSSLKPALTIEEIPLLSAFVLYNRSTLRTMIIERARVPLRRWQQAAVAMGSAIGALVDPRRADLIAALGETTGKPAFEMVLEKMKKSEEGRAILLERPRVVSEQVGHAWDLPDNTFGAAYAKFMGSRNFSPDDRPPVRFMETDELAYVATRAREVHDLWHTLFGLPTNLIGESALKVIEFEQMYLPMCMLSVIGGTVRFNEKQRSMFLKHYLPWAVRAGRQCTDLMCVYYERHFSEDLEQGILVLAATNRLYAIDVALMRPGRFDLELYVPPPDLEARFEILQVHTRYMTLGDDVDLGKIAEETELFTGAELEGLCRESGTVLLRENIAATSVFKRHFLTS</sequence>
<dbReference type="InterPro" id="IPR007715">
    <property type="entry name" value="Coq4"/>
</dbReference>
<comment type="subcellular location">
    <subcellularLocation>
        <location evidence="7">Mitochondrion inner membrane</location>
        <topology evidence="7">Peripheral membrane protein</topology>
        <orientation evidence="7">Matrix side</orientation>
    </subcellularLocation>
</comment>
<dbReference type="InterPro" id="IPR003959">
    <property type="entry name" value="ATPase_AAA_core"/>
</dbReference>
<dbReference type="SUPFAM" id="SSF52402">
    <property type="entry name" value="Adenine nucleotide alpha hydrolases-like"/>
    <property type="match status" value="1"/>
</dbReference>
<dbReference type="Gene3D" id="1.10.8.60">
    <property type="match status" value="3"/>
</dbReference>
<dbReference type="SUPFAM" id="SSF56235">
    <property type="entry name" value="N-terminal nucleophile aminohydrolases (Ntn hydrolases)"/>
    <property type="match status" value="1"/>
</dbReference>
<dbReference type="GO" id="GO:0031314">
    <property type="term" value="C:extrinsic component of mitochondrial inner membrane"/>
    <property type="evidence" value="ECO:0007669"/>
    <property type="project" value="UniProtKB-UniRule"/>
</dbReference>
<dbReference type="EMBL" id="LR999455">
    <property type="protein sequence ID" value="CAE6065739.1"/>
    <property type="molecule type" value="Genomic_DNA"/>
</dbReference>
<dbReference type="GO" id="GO:0016887">
    <property type="term" value="F:ATP hydrolysis activity"/>
    <property type="evidence" value="ECO:0007669"/>
    <property type="project" value="InterPro"/>
</dbReference>
<feature type="compositionally biased region" description="Polar residues" evidence="8">
    <location>
        <begin position="577"/>
        <end position="590"/>
    </location>
</feature>
<dbReference type="PANTHER" id="PTHR45937:SF1">
    <property type="entry name" value="ASPARAGINE SYNTHETASE DOMAIN-CONTAINING PROTEIN 1"/>
    <property type="match status" value="1"/>
</dbReference>
<dbReference type="InterPro" id="IPR003960">
    <property type="entry name" value="ATPase_AAA_CS"/>
</dbReference>
<dbReference type="CDD" id="cd19503">
    <property type="entry name" value="RecA-like_CDC48_NLV2_r1-like"/>
    <property type="match status" value="1"/>
</dbReference>
<dbReference type="FunFam" id="3.40.50.300:FF:001107">
    <property type="entry name" value="Cell division control protein 48-B-like protein"/>
    <property type="match status" value="1"/>
</dbReference>
<keyword evidence="7" id="KW-0862">Zinc</keyword>
<dbReference type="InterPro" id="IPR014729">
    <property type="entry name" value="Rossmann-like_a/b/a_fold"/>
</dbReference>
<dbReference type="CDD" id="cd01991">
    <property type="entry name" value="Asn_synthase_B_C"/>
    <property type="match status" value="1"/>
</dbReference>
<feature type="binding site" evidence="7">
    <location>
        <position position="1308"/>
    </location>
    <ligand>
        <name>Zn(2+)</name>
        <dbReference type="ChEBI" id="CHEBI:29105"/>
    </ligand>
</feature>
<evidence type="ECO:0000256" key="2">
    <source>
        <dbReference type="ARBA" id="ARBA00022605"/>
    </source>
</evidence>
<evidence type="ECO:0000259" key="9">
    <source>
        <dbReference type="SMART" id="SM00382"/>
    </source>
</evidence>
<dbReference type="InterPro" id="IPR029055">
    <property type="entry name" value="Ntn_hydrolases_N"/>
</dbReference>
<gene>
    <name evidence="10" type="ORF">AARE701A_LOCUS11933</name>
</gene>
<feature type="binding site" evidence="7">
    <location>
        <position position="1293"/>
    </location>
    <ligand>
        <name>Zn(2+)</name>
        <dbReference type="ChEBI" id="CHEBI:29105"/>
    </ligand>
</feature>
<comment type="cofactor">
    <cofactor evidence="7">
        <name>Zn(2+)</name>
        <dbReference type="ChEBI" id="CHEBI:29105"/>
    </cofactor>
</comment>
<comment type="pathway">
    <text evidence="7">Cofactor biosynthesis; ubiquinone biosynthesis.</text>
</comment>
<name>A0A8S2ADR5_ARAAE</name>
<evidence type="ECO:0000256" key="3">
    <source>
        <dbReference type="ARBA" id="ARBA00022741"/>
    </source>
</evidence>
<feature type="binding site" evidence="7">
    <location>
        <position position="1296"/>
    </location>
    <ligand>
        <name>Zn(2+)</name>
        <dbReference type="ChEBI" id="CHEBI:29105"/>
    </ligand>
</feature>
<evidence type="ECO:0000313" key="11">
    <source>
        <dbReference type="Proteomes" id="UP000682877"/>
    </source>
</evidence>
<keyword evidence="7" id="KW-0496">Mitochondrion</keyword>
<feature type="region of interest" description="Disordered" evidence="8">
    <location>
        <begin position="577"/>
        <end position="599"/>
    </location>
</feature>
<keyword evidence="7" id="KW-0831">Ubiquinone biosynthesis</keyword>
<feature type="binding site" evidence="7">
    <location>
        <position position="1292"/>
    </location>
    <ligand>
        <name>Zn(2+)</name>
        <dbReference type="ChEBI" id="CHEBI:29105"/>
    </ligand>
</feature>
<comment type="similarity">
    <text evidence="7">Belongs to the COQ4 family.</text>
</comment>
<keyword evidence="7" id="KW-0999">Mitochondrion inner membrane</keyword>
<evidence type="ECO:0000256" key="1">
    <source>
        <dbReference type="ARBA" id="ARBA00006914"/>
    </source>
</evidence>
<keyword evidence="3" id="KW-0547">Nucleotide-binding</keyword>
<dbReference type="Pfam" id="PF00004">
    <property type="entry name" value="AAA"/>
    <property type="match status" value="2"/>
</dbReference>
<evidence type="ECO:0000256" key="8">
    <source>
        <dbReference type="SAM" id="MobiDB-lite"/>
    </source>
</evidence>
<dbReference type="PROSITE" id="PS00674">
    <property type="entry name" value="AAA"/>
    <property type="match status" value="2"/>
</dbReference>
<dbReference type="InterPro" id="IPR001962">
    <property type="entry name" value="Asn_synthase"/>
</dbReference>
<dbReference type="InterPro" id="IPR041569">
    <property type="entry name" value="AAA_lid_3"/>
</dbReference>
<dbReference type="FunFam" id="1.10.8.60:FF:000038">
    <property type="entry name" value="spermatogenesis-associated protein 5-like protein 1"/>
    <property type="match status" value="1"/>
</dbReference>
<comment type="subunit">
    <text evidence="7">Component of a multi-subunit COQ enzyme complex.</text>
</comment>
<protein>
    <recommendedName>
        <fullName evidence="7">Ubiquinone biosynthesis protein COQ4 homolog, mitochondrial</fullName>
    </recommendedName>
    <alternativeName>
        <fullName evidence="7">4-hydroxy-3-methoxy-5-polyprenylbenzoate decarboxylase</fullName>
        <ecNumber evidence="7">4.1.1.130</ecNumber>
    </alternativeName>
    <alternativeName>
        <fullName evidence="7">Coenzyme Q biosynthesis protein 4 homolog</fullName>
    </alternativeName>
</protein>
<keyword evidence="7" id="KW-0472">Membrane</keyword>
<dbReference type="InterPro" id="IPR051857">
    <property type="entry name" value="Asn_synthetase_domain"/>
</dbReference>
<dbReference type="InterPro" id="IPR017932">
    <property type="entry name" value="GATase_2_dom"/>
</dbReference>
<reference evidence="10" key="1">
    <citation type="submission" date="2021-01" db="EMBL/GenBank/DDBJ databases">
        <authorList>
            <person name="Bezrukov I."/>
        </authorList>
    </citation>
    <scope>NUCLEOTIDE SEQUENCE</scope>
</reference>
<keyword evidence="5" id="KW-0061">Asparagine biosynthesis</keyword>
<dbReference type="SUPFAM" id="SSF52540">
    <property type="entry name" value="P-loop containing nucleoside triphosphate hydrolases"/>
    <property type="match status" value="3"/>
</dbReference>
<keyword evidence="2" id="KW-0028">Amino-acid biosynthesis</keyword>
<comment type="function">
    <text evidence="7">Lyase that catalyzes the C1-decarboxylation of 4-hydroxy-3-methoxy-5-(all-trans-polyprenyl)benzoic acid into 2-methoxy-6-(all-trans-polyprenyl)phenol during ubiquinone biosynthesis.</text>
</comment>
<dbReference type="InterPro" id="IPR027540">
    <property type="entry name" value="Coq4_euk"/>
</dbReference>
<evidence type="ECO:0000256" key="4">
    <source>
        <dbReference type="ARBA" id="ARBA00022840"/>
    </source>
</evidence>
<keyword evidence="4" id="KW-0067">ATP-binding</keyword>
<dbReference type="HAMAP" id="MF_03111">
    <property type="entry name" value="Coq4"/>
    <property type="match status" value="1"/>
</dbReference>
<dbReference type="PANTHER" id="PTHR45937">
    <property type="entry name" value="ASPARAGINE SYNTHETASE DOMAIN-CONTAINING PROTEIN 1"/>
    <property type="match status" value="1"/>
</dbReference>
<dbReference type="Pfam" id="PF17862">
    <property type="entry name" value="AAA_lid_3"/>
    <property type="match status" value="3"/>
</dbReference>
<proteinExistence type="inferred from homology"/>
<keyword evidence="6" id="KW-0315">Glutamine amidotransferase</keyword>
<keyword evidence="7" id="KW-0479">Metal-binding</keyword>
<feature type="domain" description="AAA+ ATPase" evidence="9">
    <location>
        <begin position="929"/>
        <end position="1069"/>
    </location>
</feature>
<comment type="catalytic activity">
    <reaction evidence="7">
        <text>a 4-hydroxy-3-methoxy-5-(all-trans-polyprenyl)benzoate + H(+) = a 2-methoxy-6-(all-trans-polyprenyl)phenol + CO2</text>
        <dbReference type="Rhea" id="RHEA:81179"/>
        <dbReference type="Rhea" id="RHEA-COMP:9551"/>
        <dbReference type="Rhea" id="RHEA-COMP:10931"/>
        <dbReference type="ChEBI" id="CHEBI:15378"/>
        <dbReference type="ChEBI" id="CHEBI:16526"/>
        <dbReference type="ChEBI" id="CHEBI:62731"/>
        <dbReference type="ChEBI" id="CHEBI:84443"/>
        <dbReference type="EC" id="4.1.1.130"/>
    </reaction>
</comment>
<keyword evidence="7" id="KW-0456">Lyase</keyword>
<keyword evidence="11" id="KW-1185">Reference proteome</keyword>
<dbReference type="FunFam" id="3.40.50.300:FF:001439">
    <property type="entry name" value="Cell division control protein 48 homolog B"/>
    <property type="match status" value="1"/>
</dbReference>
<dbReference type="GO" id="GO:0004066">
    <property type="term" value="F:asparagine synthase (glutamine-hydrolyzing) activity"/>
    <property type="evidence" value="ECO:0007669"/>
    <property type="project" value="InterPro"/>
</dbReference>
<dbReference type="Gene3D" id="3.40.50.300">
    <property type="entry name" value="P-loop containing nucleotide triphosphate hydrolases"/>
    <property type="match status" value="3"/>
</dbReference>
<dbReference type="GO" id="GO:0120539">
    <property type="term" value="F:4-hydroxy-3-methoxy-5-polyprenylbenzoate decarboxylase activity"/>
    <property type="evidence" value="ECO:0007669"/>
    <property type="project" value="UniProtKB-EC"/>
</dbReference>
<evidence type="ECO:0000256" key="5">
    <source>
        <dbReference type="ARBA" id="ARBA00022888"/>
    </source>
</evidence>
<evidence type="ECO:0000313" key="10">
    <source>
        <dbReference type="EMBL" id="CAE6065739.1"/>
    </source>
</evidence>
<dbReference type="Gene3D" id="3.60.20.10">
    <property type="entry name" value="Glutamine Phosphoribosylpyrophosphate, subunit 1, domain 1"/>
    <property type="match status" value="1"/>
</dbReference>
<dbReference type="InterPro" id="IPR027417">
    <property type="entry name" value="P-loop_NTPase"/>
</dbReference>
<evidence type="ECO:0000256" key="7">
    <source>
        <dbReference type="HAMAP-Rule" id="MF_03111"/>
    </source>
</evidence>
<dbReference type="Pfam" id="PF13537">
    <property type="entry name" value="GATase_7"/>
    <property type="match status" value="1"/>
</dbReference>
<dbReference type="CDD" id="cd19511">
    <property type="entry name" value="RecA-like_CDC48_r2-like"/>
    <property type="match status" value="1"/>
</dbReference>
<dbReference type="Pfam" id="PF00733">
    <property type="entry name" value="Asn_synthase"/>
    <property type="match status" value="1"/>
</dbReference>
<evidence type="ECO:0000256" key="6">
    <source>
        <dbReference type="ARBA" id="ARBA00022962"/>
    </source>
</evidence>
<dbReference type="InterPro" id="IPR003593">
    <property type="entry name" value="AAA+_ATPase"/>
</dbReference>
<dbReference type="Proteomes" id="UP000682877">
    <property type="component" value="Chromosome 5"/>
</dbReference>
<dbReference type="SMART" id="SM00382">
    <property type="entry name" value="AAA"/>
    <property type="match status" value="2"/>
</dbReference>
<dbReference type="GO" id="GO:0005524">
    <property type="term" value="F:ATP binding"/>
    <property type="evidence" value="ECO:0007669"/>
    <property type="project" value="UniProtKB-KW"/>
</dbReference>
<dbReference type="GO" id="GO:0008270">
    <property type="term" value="F:zinc ion binding"/>
    <property type="evidence" value="ECO:0007669"/>
    <property type="project" value="UniProtKB-UniRule"/>
</dbReference>
<dbReference type="Gene3D" id="3.40.50.620">
    <property type="entry name" value="HUPs"/>
    <property type="match status" value="1"/>
</dbReference>
<accession>A0A8S2ADR5</accession>
<comment type="similarity">
    <text evidence="1">Belongs to the AAA ATPase family.</text>
</comment>
<dbReference type="GO" id="GO:0006529">
    <property type="term" value="P:asparagine biosynthetic process"/>
    <property type="evidence" value="ECO:0007669"/>
    <property type="project" value="UniProtKB-KW"/>
</dbReference>
<feature type="domain" description="AAA+ ATPase" evidence="9">
    <location>
        <begin position="665"/>
        <end position="807"/>
    </location>
</feature>
<dbReference type="Pfam" id="PF05019">
    <property type="entry name" value="Coq4"/>
    <property type="match status" value="1"/>
</dbReference>